<keyword evidence="21" id="KW-0732">Signal</keyword>
<dbReference type="Gene3D" id="3.40.50.2300">
    <property type="match status" value="2"/>
</dbReference>
<accession>F9WUQ7</accession>
<dbReference type="FunFam" id="3.30.70.1230:FF:000022">
    <property type="entry name" value="Receptor-type adenylate cyclase GRESAG 4, putative"/>
    <property type="match status" value="1"/>
</dbReference>
<feature type="chain" id="PRO_5003391017" description="adenylate cyclase" evidence="21">
    <location>
        <begin position="41"/>
        <end position="1236"/>
    </location>
</feature>
<dbReference type="InterPro" id="IPR001054">
    <property type="entry name" value="A/G_cyclase"/>
</dbReference>
<feature type="domain" description="Guanylate cyclase" evidence="22">
    <location>
        <begin position="876"/>
        <end position="1030"/>
    </location>
</feature>
<comment type="catalytic activity">
    <reaction evidence="1">
        <text>ATP = 3',5'-cyclic AMP + diphosphate</text>
        <dbReference type="Rhea" id="RHEA:15389"/>
        <dbReference type="ChEBI" id="CHEBI:30616"/>
        <dbReference type="ChEBI" id="CHEBI:33019"/>
        <dbReference type="ChEBI" id="CHEBI:58165"/>
        <dbReference type="EC" id="4.6.1.1"/>
    </reaction>
</comment>
<evidence type="ECO:0000256" key="10">
    <source>
        <dbReference type="ARBA" id="ARBA00022840"/>
    </source>
</evidence>
<dbReference type="GO" id="GO:0016020">
    <property type="term" value="C:membrane"/>
    <property type="evidence" value="ECO:0007669"/>
    <property type="project" value="UniProtKB-SubCell"/>
</dbReference>
<keyword evidence="24" id="KW-1185">Reference proteome</keyword>
<dbReference type="GO" id="GO:0005524">
    <property type="term" value="F:ATP binding"/>
    <property type="evidence" value="ECO:0007669"/>
    <property type="project" value="UniProtKB-KW"/>
</dbReference>
<evidence type="ECO:0000256" key="11">
    <source>
        <dbReference type="ARBA" id="ARBA00022842"/>
    </source>
</evidence>
<dbReference type="Gene3D" id="3.30.70.1230">
    <property type="entry name" value="Nucleotide cyclase"/>
    <property type="match status" value="1"/>
</dbReference>
<dbReference type="InterPro" id="IPR028082">
    <property type="entry name" value="Peripla_BP_I"/>
</dbReference>
<dbReference type="PANTHER" id="PTHR43081:SF1">
    <property type="entry name" value="ADENYLATE CYCLASE, TERMINAL-DIFFERENTIATION SPECIFIC"/>
    <property type="match status" value="1"/>
</dbReference>
<keyword evidence="14 20" id="KW-0472">Membrane</keyword>
<evidence type="ECO:0000256" key="21">
    <source>
        <dbReference type="SAM" id="SignalP"/>
    </source>
</evidence>
<dbReference type="SUPFAM" id="SSF55073">
    <property type="entry name" value="Nucleotide cyclase"/>
    <property type="match status" value="1"/>
</dbReference>
<dbReference type="GO" id="GO:0035556">
    <property type="term" value="P:intracellular signal transduction"/>
    <property type="evidence" value="ECO:0007669"/>
    <property type="project" value="InterPro"/>
</dbReference>
<evidence type="ECO:0000256" key="16">
    <source>
        <dbReference type="ARBA" id="ARBA00023180"/>
    </source>
</evidence>
<comment type="function">
    <text evidence="3">Could act as a receptor for an unknown ligand.</text>
</comment>
<dbReference type="PANTHER" id="PTHR43081">
    <property type="entry name" value="ADENYLATE CYCLASE, TERMINAL-DIFFERENTIATION SPECIFIC-RELATED"/>
    <property type="match status" value="1"/>
</dbReference>
<keyword evidence="7 20" id="KW-0812">Transmembrane</keyword>
<dbReference type="Pfam" id="PF25495">
    <property type="entry name" value="Peripla_BP_A-cyclase_1"/>
    <property type="match status" value="1"/>
</dbReference>
<keyword evidence="13" id="KW-0115">cAMP biosynthesis</keyword>
<evidence type="ECO:0000259" key="22">
    <source>
        <dbReference type="PROSITE" id="PS50125"/>
    </source>
</evidence>
<evidence type="ECO:0000256" key="6">
    <source>
        <dbReference type="ARBA" id="ARBA00012201"/>
    </source>
</evidence>
<dbReference type="InterPro" id="IPR050697">
    <property type="entry name" value="Adenylyl/Guanylyl_Cyclase_3/4"/>
</dbReference>
<evidence type="ECO:0000256" key="15">
    <source>
        <dbReference type="ARBA" id="ARBA00023170"/>
    </source>
</evidence>
<evidence type="ECO:0000256" key="13">
    <source>
        <dbReference type="ARBA" id="ARBA00022998"/>
    </source>
</evidence>
<evidence type="ECO:0000256" key="7">
    <source>
        <dbReference type="ARBA" id="ARBA00022692"/>
    </source>
</evidence>
<evidence type="ECO:0000256" key="2">
    <source>
        <dbReference type="ARBA" id="ARBA00001946"/>
    </source>
</evidence>
<keyword evidence="16" id="KW-0325">Glycoprotein</keyword>
<sequence length="1236" mass="136156">MTPMSFLSCPITKEVTTQRPSVLRQLLFGLLLVQCALVSASDASAKQKPVKVVSLMYSAYVEDSVVRAINSGFNASLAARGWKVASGANVSTVFCHNYTTDSSKFLQQHLNESYLVVVLGPMTLPNIVAALPLMEKHNLIGIAPFTTSSGLRGWNKHLYFLHADPNAELLALLRYALTQLRVQRLGFMYMTGFDYGEMEYFHAERLLSRIGYEFCCVFVLHSAPKTLAQTSVFEAAWERFAANRPQAVIMFGFPCPEAARFVFRYTKDPRTATAYLLMPSIYNSVIIKPWMQGLKMANRPFVPGQLILASMTPLAKDTEYEAVKRFQVEMEKYLRTNGTAVGFANPRHFLDVDIDGEMMVFGWIAGEVLWQALDGNKWTSNSNSILDSFYNQRRYVIDDIVLGDFGGECKGKANLRGATCKCNQGGNVVYMKRVVENHRMEALPRGSISLGSSNCYSSSHWLFAPLNGLFMLMEDNPLALKTSESIYNGISVLAANGQLGYSDRLFLDTLLSPTSDVASKLKSMLQEKTVTALFGVVTSAMLDIPNITFIDPFSLTPRLSSSLPQLIHLSPTLEQQLSILAEHISETRGAKIRAVIRSEEASAISDALRGSLGMFGQQLISSRALRTGDALGDYLPGGGDVFVLGITPGEVKTIAAYLDKHATVRVFVAFSDFAVLYDEFMSVFKGRKTTDRLIFATNLPHWNDDKPISETARKFRATVGAGERTPLSMMGFTIARLMQEVLSRMQSVNAASLAAFFYTYVVVFVDDMQYGPFVAGSYGSAHSSSGDEQISNYGATQIAVWSLSRVFDPKVTELVAPKKFTMVHRKSGTSTTLLICIVIGAVFVSAVSVAAFMALCLRRNARDNKNAPKIQTAPVTLVFTDIESSTAQWAANPQLMPDAVATHHRLIRALIAQHGCYEVKTIGDSFMIACRSASAAVQLVYDMQHKFLEHNWGTTAFDESYREFEEAKVIEDADATPRTARLEPSVYKQLWNGLRVRAGVHTGLCDIRYDEVTKGYDYYGSTSNTAARTESVAHGGQVLLTRATYMAMTASEREHFDVTSLGAVSLRGVPEPVEMFQLNTVQGRSFGPLRLDEDAATEVIEDPDSGSMCHSIKSSQLLESAQLIAATIKLLLATFGTTQREKLLLSCCERWRVSLPTTESIKSSEDWLNETFQKLSIRVAPLMAHKRGSFDEVSLSRSLSDRLVGAVSFVGRCVSITQSGMQFSGGENLGSLTSLG</sequence>
<dbReference type="GO" id="GO:0046872">
    <property type="term" value="F:metal ion binding"/>
    <property type="evidence" value="ECO:0007669"/>
    <property type="project" value="UniProtKB-KW"/>
</dbReference>
<dbReference type="InterPro" id="IPR057399">
    <property type="entry name" value="GRESAG4.1/3_peripasmic_1"/>
</dbReference>
<keyword evidence="11" id="KW-0460">Magnesium</keyword>
<keyword evidence="12 20" id="KW-1133">Transmembrane helix</keyword>
<dbReference type="GO" id="GO:0004016">
    <property type="term" value="F:adenylate cyclase activity"/>
    <property type="evidence" value="ECO:0007669"/>
    <property type="project" value="UniProtKB-EC"/>
</dbReference>
<proteinExistence type="inferred from homology"/>
<comment type="subcellular location">
    <subcellularLocation>
        <location evidence="4">Membrane</location>
        <topology evidence="4">Multi-pass membrane protein</topology>
    </subcellularLocation>
</comment>
<dbReference type="InterPro" id="IPR029787">
    <property type="entry name" value="Nucleotide_cyclase"/>
</dbReference>
<evidence type="ECO:0000256" key="1">
    <source>
        <dbReference type="ARBA" id="ARBA00001593"/>
    </source>
</evidence>
<evidence type="ECO:0000256" key="12">
    <source>
        <dbReference type="ARBA" id="ARBA00022989"/>
    </source>
</evidence>
<name>F9WUQ7_TRYVY</name>
<comment type="similarity">
    <text evidence="5">Belongs to the adenylyl cyclase class-3 family.</text>
</comment>
<reference evidence="23 24" key="1">
    <citation type="journal article" date="2012" name="Proc. Natl. Acad. Sci. U.S.A.">
        <title>Antigenic diversity is generated by distinct evolutionary mechanisms in African trypanosome species.</title>
        <authorList>
            <person name="Jackson A.P."/>
            <person name="Berry A."/>
            <person name="Aslett M."/>
            <person name="Allison H.C."/>
            <person name="Burton P."/>
            <person name="Vavrova-Anderson J."/>
            <person name="Brown R."/>
            <person name="Browne H."/>
            <person name="Corton N."/>
            <person name="Hauser H."/>
            <person name="Gamble J."/>
            <person name="Gilderthorp R."/>
            <person name="Marcello L."/>
            <person name="McQuillan J."/>
            <person name="Otto T.D."/>
            <person name="Quail M.A."/>
            <person name="Sanders M.J."/>
            <person name="van Tonder A."/>
            <person name="Ginger M.L."/>
            <person name="Field M.C."/>
            <person name="Barry J.D."/>
            <person name="Hertz-Fowler C."/>
            <person name="Berriman M."/>
        </authorList>
    </citation>
    <scope>NUCLEOTIDE SEQUENCE</scope>
    <source>
        <strain evidence="23 24">Y486</strain>
    </source>
</reference>
<evidence type="ECO:0000313" key="24">
    <source>
        <dbReference type="Proteomes" id="UP000009027"/>
    </source>
</evidence>
<gene>
    <name evidence="23" type="ORF">TvY486_0042180</name>
</gene>
<evidence type="ECO:0000256" key="9">
    <source>
        <dbReference type="ARBA" id="ARBA00022741"/>
    </source>
</evidence>
<dbReference type="InterPro" id="IPR057398">
    <property type="entry name" value="GRESAG4.1/3_peripasmic_2"/>
</dbReference>
<evidence type="ECO:0000256" key="18">
    <source>
        <dbReference type="ARBA" id="ARBA00032597"/>
    </source>
</evidence>
<dbReference type="Pfam" id="PF25493">
    <property type="entry name" value="Peripla_BP_A-cyclase"/>
    <property type="match status" value="1"/>
</dbReference>
<protein>
    <recommendedName>
        <fullName evidence="6">adenylate cyclase</fullName>
        <ecNumber evidence="6">4.6.1.1</ecNumber>
    </recommendedName>
    <alternativeName>
        <fullName evidence="18">ATP pyrophosphate-lyase</fullName>
    </alternativeName>
    <alternativeName>
        <fullName evidence="19">Adenylyl cyclase</fullName>
    </alternativeName>
</protein>
<dbReference type="PROSITE" id="PS50125">
    <property type="entry name" value="GUANYLATE_CYCLASE_2"/>
    <property type="match status" value="1"/>
</dbReference>
<dbReference type="Pfam" id="PF00211">
    <property type="entry name" value="Guanylate_cyc"/>
    <property type="match status" value="1"/>
</dbReference>
<evidence type="ECO:0000256" key="3">
    <source>
        <dbReference type="ARBA" id="ARBA00002708"/>
    </source>
</evidence>
<dbReference type="SUPFAM" id="SSF53822">
    <property type="entry name" value="Periplasmic binding protein-like I"/>
    <property type="match status" value="2"/>
</dbReference>
<dbReference type="SMART" id="SM00044">
    <property type="entry name" value="CYCc"/>
    <property type="match status" value="1"/>
</dbReference>
<dbReference type="VEuPathDB" id="TriTrypDB:TvY486_0042180"/>
<dbReference type="GO" id="GO:0006171">
    <property type="term" value="P:cAMP biosynthetic process"/>
    <property type="evidence" value="ECO:0007669"/>
    <property type="project" value="UniProtKB-KW"/>
</dbReference>
<evidence type="ECO:0000256" key="14">
    <source>
        <dbReference type="ARBA" id="ARBA00023136"/>
    </source>
</evidence>
<dbReference type="CDD" id="cd07556">
    <property type="entry name" value="Nucleotidyl_cyc_III"/>
    <property type="match status" value="1"/>
</dbReference>
<keyword evidence="10" id="KW-0067">ATP-binding</keyword>
<feature type="signal peptide" evidence="21">
    <location>
        <begin position="1"/>
        <end position="40"/>
    </location>
</feature>
<keyword evidence="9" id="KW-0547">Nucleotide-binding</keyword>
<dbReference type="EC" id="4.6.1.1" evidence="6"/>
<dbReference type="EMBL" id="CAEX01007417">
    <property type="protein sequence ID" value="CCD21306.1"/>
    <property type="molecule type" value="Genomic_DNA"/>
</dbReference>
<evidence type="ECO:0000256" key="8">
    <source>
        <dbReference type="ARBA" id="ARBA00022723"/>
    </source>
</evidence>
<keyword evidence="17" id="KW-0456">Lyase</keyword>
<comment type="cofactor">
    <cofactor evidence="2">
        <name>Mg(2+)</name>
        <dbReference type="ChEBI" id="CHEBI:18420"/>
    </cofactor>
</comment>
<evidence type="ECO:0000256" key="19">
    <source>
        <dbReference type="ARBA" id="ARBA00032637"/>
    </source>
</evidence>
<evidence type="ECO:0000256" key="20">
    <source>
        <dbReference type="SAM" id="Phobius"/>
    </source>
</evidence>
<evidence type="ECO:0000313" key="23">
    <source>
        <dbReference type="EMBL" id="CCD21306.1"/>
    </source>
</evidence>
<evidence type="ECO:0000256" key="4">
    <source>
        <dbReference type="ARBA" id="ARBA00004141"/>
    </source>
</evidence>
<evidence type="ECO:0000256" key="5">
    <source>
        <dbReference type="ARBA" id="ARBA00005381"/>
    </source>
</evidence>
<feature type="transmembrane region" description="Helical" evidence="20">
    <location>
        <begin position="832"/>
        <end position="857"/>
    </location>
</feature>
<dbReference type="Proteomes" id="UP000009027">
    <property type="component" value="Unassembled WGS sequence"/>
</dbReference>
<organism evidence="23 24">
    <name type="scientific">Trypanosoma vivax (strain Y486)</name>
    <dbReference type="NCBI Taxonomy" id="1055687"/>
    <lineage>
        <taxon>Eukaryota</taxon>
        <taxon>Discoba</taxon>
        <taxon>Euglenozoa</taxon>
        <taxon>Kinetoplastea</taxon>
        <taxon>Metakinetoplastina</taxon>
        <taxon>Trypanosomatida</taxon>
        <taxon>Trypanosomatidae</taxon>
        <taxon>Trypanosoma</taxon>
        <taxon>Duttonella</taxon>
    </lineage>
</organism>
<keyword evidence="8" id="KW-0479">Metal-binding</keyword>
<keyword evidence="15 23" id="KW-0675">Receptor</keyword>
<dbReference type="AlphaFoldDB" id="F9WUQ7"/>
<evidence type="ECO:0000256" key="17">
    <source>
        <dbReference type="ARBA" id="ARBA00023239"/>
    </source>
</evidence>